<feature type="region of interest" description="Disordered" evidence="1">
    <location>
        <begin position="308"/>
        <end position="337"/>
    </location>
</feature>
<reference evidence="5" key="1">
    <citation type="submission" date="2016-06" db="UniProtKB">
        <authorList>
            <consortium name="WormBaseParasite"/>
        </authorList>
    </citation>
    <scope>IDENTIFICATION</scope>
</reference>
<proteinExistence type="predicted"/>
<sequence>MHNKQYPKLVPKMSVPDFERSLCKEGIQVTADPIAPLTVLRETQQLRERVGQKPITRLGYSISERRNVLKNMQLSITGPGAIFGEMEYGLGLTTYSTSIICLEACDFFVLSATNFERLIQSRRNTNALKLLKTRAEHSIMQRLTRTLDRRVPLFQYFFEQIYDRKVKEENEQRERVMDRLADKNKNQTTMDFIPKRGPIIDEYGPGTVFYRNKERREAANRKLQMQRGSSRTVLPGKIVHVHPTRRRTAPEMHTCSPCPDRKGPDTARTVRFSIVNNVSDDVIQFSRTPVDGLTHIPGVVEDSRASTALGSELIQSDVDDPDGGEEPGEKNDEDDDADVTKQLTLEINALFQAIRPISCRTGYENQLRYGYDWINVCEGTKDNRFGLMDT</sequence>
<dbReference type="OrthoDB" id="2021138at2759"/>
<dbReference type="AlphaFoldDB" id="A0A183AE84"/>
<protein>
    <submittedName>
        <fullName evidence="5">Cyclic nucleotide-binding domain-containing protein</fullName>
    </submittedName>
</protein>
<feature type="compositionally biased region" description="Acidic residues" evidence="1">
    <location>
        <begin position="317"/>
        <end position="337"/>
    </location>
</feature>
<dbReference type="CDD" id="cd00038">
    <property type="entry name" value="CAP_ED"/>
    <property type="match status" value="1"/>
</dbReference>
<dbReference type="Proteomes" id="UP000272942">
    <property type="component" value="Unassembled WGS sequence"/>
</dbReference>
<reference evidence="3 4" key="2">
    <citation type="submission" date="2018-11" db="EMBL/GenBank/DDBJ databases">
        <authorList>
            <consortium name="Pathogen Informatics"/>
        </authorList>
    </citation>
    <scope>NUCLEOTIDE SEQUENCE [LARGE SCALE GENOMIC DNA]</scope>
    <source>
        <strain evidence="3 4">Egypt</strain>
    </source>
</reference>
<dbReference type="InterPro" id="IPR014710">
    <property type="entry name" value="RmlC-like_jellyroll"/>
</dbReference>
<dbReference type="SUPFAM" id="SSF51206">
    <property type="entry name" value="cAMP-binding domain-like"/>
    <property type="match status" value="1"/>
</dbReference>
<dbReference type="PROSITE" id="PS50042">
    <property type="entry name" value="CNMP_BINDING_3"/>
    <property type="match status" value="1"/>
</dbReference>
<keyword evidence="4" id="KW-1185">Reference proteome</keyword>
<organism evidence="5">
    <name type="scientific">Echinostoma caproni</name>
    <dbReference type="NCBI Taxonomy" id="27848"/>
    <lineage>
        <taxon>Eukaryota</taxon>
        <taxon>Metazoa</taxon>
        <taxon>Spiralia</taxon>
        <taxon>Lophotrochozoa</taxon>
        <taxon>Platyhelminthes</taxon>
        <taxon>Trematoda</taxon>
        <taxon>Digenea</taxon>
        <taxon>Plagiorchiida</taxon>
        <taxon>Echinostomata</taxon>
        <taxon>Echinostomatoidea</taxon>
        <taxon>Echinostomatidae</taxon>
        <taxon>Echinostoma</taxon>
    </lineage>
</organism>
<feature type="domain" description="Cyclic nucleotide-binding" evidence="2">
    <location>
        <begin position="67"/>
        <end position="119"/>
    </location>
</feature>
<name>A0A183AE84_9TREM</name>
<dbReference type="WBParaSite" id="ECPE_0000528101-mRNA-1">
    <property type="protein sequence ID" value="ECPE_0000528101-mRNA-1"/>
    <property type="gene ID" value="ECPE_0000528101"/>
</dbReference>
<gene>
    <name evidence="3" type="ORF">ECPE_LOCUS5269</name>
</gene>
<evidence type="ECO:0000259" key="2">
    <source>
        <dbReference type="PROSITE" id="PS50042"/>
    </source>
</evidence>
<evidence type="ECO:0000313" key="5">
    <source>
        <dbReference type="WBParaSite" id="ECPE_0000528101-mRNA-1"/>
    </source>
</evidence>
<dbReference type="Gene3D" id="2.60.120.10">
    <property type="entry name" value="Jelly Rolls"/>
    <property type="match status" value="1"/>
</dbReference>
<dbReference type="InterPro" id="IPR018490">
    <property type="entry name" value="cNMP-bd_dom_sf"/>
</dbReference>
<evidence type="ECO:0000313" key="3">
    <source>
        <dbReference type="EMBL" id="VDP75037.1"/>
    </source>
</evidence>
<evidence type="ECO:0000313" key="4">
    <source>
        <dbReference type="Proteomes" id="UP000272942"/>
    </source>
</evidence>
<dbReference type="InterPro" id="IPR000595">
    <property type="entry name" value="cNMP-bd_dom"/>
</dbReference>
<accession>A0A183AE84</accession>
<dbReference type="EMBL" id="UZAN01042112">
    <property type="protein sequence ID" value="VDP75037.1"/>
    <property type="molecule type" value="Genomic_DNA"/>
</dbReference>
<evidence type="ECO:0000256" key="1">
    <source>
        <dbReference type="SAM" id="MobiDB-lite"/>
    </source>
</evidence>